<dbReference type="NCBIfam" id="TIGR00431">
    <property type="entry name" value="TruB"/>
    <property type="match status" value="1"/>
</dbReference>
<gene>
    <name evidence="5 8" type="primary">truB</name>
    <name evidence="8" type="ORF">HH303_10790</name>
</gene>
<sequence length="308" mass="33114">MAKRKKGQPVNGWIVLDKAAGMGSTDAVSAVRRAMNAQKAGHGGTLDPFATGLLPIALGEATKTVQYVMDGEKTYRFTLRFGIETDTLDPEGEPVAQSDARPDDADILAAIPKFIGEIDQVPPAYSALKIDGKRAYDMARAGEAPEMKARQVRIDRLELIDRPDADTAVFEVDCGKGTYIRSLGRDLAQALGTVGYLTALRRTRVGAFREEQAISLEDVAQLGHKPGGSRGFLAIEAALDGIPAMALSEVEAVRLRNGQSVPLLRKVDLERIADLKDGDELIAYCGGIAVALARYGKGEIRPVRVLNQ</sequence>
<dbReference type="Pfam" id="PF01509">
    <property type="entry name" value="TruB_N"/>
    <property type="match status" value="1"/>
</dbReference>
<dbReference type="GO" id="GO:0160148">
    <property type="term" value="F:tRNA pseudouridine(55) synthase activity"/>
    <property type="evidence" value="ECO:0007669"/>
    <property type="project" value="UniProtKB-EC"/>
</dbReference>
<dbReference type="Pfam" id="PF16198">
    <property type="entry name" value="TruB_C_2"/>
    <property type="match status" value="1"/>
</dbReference>
<reference evidence="8 9" key="1">
    <citation type="submission" date="2020-04" db="EMBL/GenBank/DDBJ databases">
        <title>Rhodospirillaceae bacterium KN72 isolated from deep sea.</title>
        <authorList>
            <person name="Zhang D.-C."/>
        </authorList>
    </citation>
    <scope>NUCLEOTIDE SEQUENCE [LARGE SCALE GENOMIC DNA]</scope>
    <source>
        <strain evidence="8 9">KN72</strain>
    </source>
</reference>
<organism evidence="8 9">
    <name type="scientific">Pacificispira spongiicola</name>
    <dbReference type="NCBI Taxonomy" id="2729598"/>
    <lineage>
        <taxon>Bacteria</taxon>
        <taxon>Pseudomonadati</taxon>
        <taxon>Pseudomonadota</taxon>
        <taxon>Alphaproteobacteria</taxon>
        <taxon>Rhodospirillales</taxon>
        <taxon>Rhodospirillaceae</taxon>
        <taxon>Pacificispira</taxon>
    </lineage>
</organism>
<dbReference type="AlphaFoldDB" id="A0A7Y0E0I8"/>
<dbReference type="GO" id="GO:1990481">
    <property type="term" value="P:mRNA pseudouridine synthesis"/>
    <property type="evidence" value="ECO:0007669"/>
    <property type="project" value="TreeGrafter"/>
</dbReference>
<evidence type="ECO:0000256" key="1">
    <source>
        <dbReference type="ARBA" id="ARBA00000385"/>
    </source>
</evidence>
<proteinExistence type="inferred from homology"/>
<dbReference type="RefSeq" id="WP_169625347.1">
    <property type="nucleotide sequence ID" value="NZ_JABBNT010000003.1"/>
</dbReference>
<name>A0A7Y0E0I8_9PROT</name>
<dbReference type="InterPro" id="IPR032819">
    <property type="entry name" value="TruB_C"/>
</dbReference>
<evidence type="ECO:0000259" key="7">
    <source>
        <dbReference type="Pfam" id="PF16198"/>
    </source>
</evidence>
<comment type="catalytic activity">
    <reaction evidence="1 5">
        <text>uridine(55) in tRNA = pseudouridine(55) in tRNA</text>
        <dbReference type="Rhea" id="RHEA:42532"/>
        <dbReference type="Rhea" id="RHEA-COMP:10101"/>
        <dbReference type="Rhea" id="RHEA-COMP:10102"/>
        <dbReference type="ChEBI" id="CHEBI:65314"/>
        <dbReference type="ChEBI" id="CHEBI:65315"/>
        <dbReference type="EC" id="5.4.99.25"/>
    </reaction>
</comment>
<dbReference type="Proteomes" id="UP000539372">
    <property type="component" value="Unassembled WGS sequence"/>
</dbReference>
<dbReference type="GO" id="GO:0003723">
    <property type="term" value="F:RNA binding"/>
    <property type="evidence" value="ECO:0007669"/>
    <property type="project" value="InterPro"/>
</dbReference>
<dbReference type="PANTHER" id="PTHR13767:SF2">
    <property type="entry name" value="PSEUDOURIDYLATE SYNTHASE TRUB1"/>
    <property type="match status" value="1"/>
</dbReference>
<evidence type="ECO:0000259" key="6">
    <source>
        <dbReference type="Pfam" id="PF01509"/>
    </source>
</evidence>
<evidence type="ECO:0000256" key="2">
    <source>
        <dbReference type="ARBA" id="ARBA00005642"/>
    </source>
</evidence>
<feature type="domain" description="Pseudouridine synthase II N-terminal" evidence="6">
    <location>
        <begin position="32"/>
        <end position="180"/>
    </location>
</feature>
<comment type="caution">
    <text evidence="8">The sequence shown here is derived from an EMBL/GenBank/DDBJ whole genome shotgun (WGS) entry which is preliminary data.</text>
</comment>
<evidence type="ECO:0000313" key="9">
    <source>
        <dbReference type="Proteomes" id="UP000539372"/>
    </source>
</evidence>
<dbReference type="InterPro" id="IPR014780">
    <property type="entry name" value="tRNA_psdUridine_synth_TruB"/>
</dbReference>
<evidence type="ECO:0000256" key="4">
    <source>
        <dbReference type="ARBA" id="ARBA00023235"/>
    </source>
</evidence>
<dbReference type="Gene3D" id="3.30.2350.10">
    <property type="entry name" value="Pseudouridine synthase"/>
    <property type="match status" value="1"/>
</dbReference>
<dbReference type="HAMAP" id="MF_01080">
    <property type="entry name" value="TruB_bact"/>
    <property type="match status" value="1"/>
</dbReference>
<dbReference type="InterPro" id="IPR020103">
    <property type="entry name" value="PsdUridine_synth_cat_dom_sf"/>
</dbReference>
<keyword evidence="4 5" id="KW-0413">Isomerase</keyword>
<feature type="domain" description="tRNA pseudouridylate synthase B C-terminal" evidence="7">
    <location>
        <begin position="181"/>
        <end position="221"/>
    </location>
</feature>
<feature type="active site" description="Nucleophile" evidence="5">
    <location>
        <position position="47"/>
    </location>
</feature>
<dbReference type="EMBL" id="JABBNT010000003">
    <property type="protein sequence ID" value="NMM44966.1"/>
    <property type="molecule type" value="Genomic_DNA"/>
</dbReference>
<keyword evidence="3 5" id="KW-0819">tRNA processing</keyword>
<protein>
    <recommendedName>
        <fullName evidence="5">tRNA pseudouridine synthase B</fullName>
        <ecNumber evidence="5">5.4.99.25</ecNumber>
    </recommendedName>
    <alternativeName>
        <fullName evidence="5">tRNA pseudouridine(55) synthase</fullName>
        <shortName evidence="5">Psi55 synthase</shortName>
    </alternativeName>
    <alternativeName>
        <fullName evidence="5">tRNA pseudouridylate synthase</fullName>
    </alternativeName>
    <alternativeName>
        <fullName evidence="5">tRNA-uridine isomerase</fullName>
    </alternativeName>
</protein>
<accession>A0A7Y0E0I8</accession>
<dbReference type="InterPro" id="IPR002501">
    <property type="entry name" value="PsdUridine_synth_N"/>
</dbReference>
<dbReference type="SUPFAM" id="SSF55120">
    <property type="entry name" value="Pseudouridine synthase"/>
    <property type="match status" value="1"/>
</dbReference>
<comment type="function">
    <text evidence="5">Responsible for synthesis of pseudouridine from uracil-55 in the psi GC loop of transfer RNAs.</text>
</comment>
<dbReference type="CDD" id="cd02573">
    <property type="entry name" value="PseudoU_synth_EcTruB"/>
    <property type="match status" value="1"/>
</dbReference>
<evidence type="ECO:0000256" key="5">
    <source>
        <dbReference type="HAMAP-Rule" id="MF_01080"/>
    </source>
</evidence>
<comment type="similarity">
    <text evidence="2 5">Belongs to the pseudouridine synthase TruB family. Type 1 subfamily.</text>
</comment>
<dbReference type="EC" id="5.4.99.25" evidence="5"/>
<dbReference type="PANTHER" id="PTHR13767">
    <property type="entry name" value="TRNA-PSEUDOURIDINE SYNTHASE"/>
    <property type="match status" value="1"/>
</dbReference>
<dbReference type="GO" id="GO:0031119">
    <property type="term" value="P:tRNA pseudouridine synthesis"/>
    <property type="evidence" value="ECO:0007669"/>
    <property type="project" value="UniProtKB-UniRule"/>
</dbReference>
<keyword evidence="9" id="KW-1185">Reference proteome</keyword>
<evidence type="ECO:0000313" key="8">
    <source>
        <dbReference type="EMBL" id="NMM44966.1"/>
    </source>
</evidence>
<evidence type="ECO:0000256" key="3">
    <source>
        <dbReference type="ARBA" id="ARBA00022694"/>
    </source>
</evidence>